<name>A0ABR4INP2_9EURO</name>
<dbReference type="PANTHER" id="PTHR11566">
    <property type="entry name" value="DYNAMIN"/>
    <property type="match status" value="1"/>
</dbReference>
<evidence type="ECO:0000256" key="2">
    <source>
        <dbReference type="ARBA" id="ARBA00023134"/>
    </source>
</evidence>
<evidence type="ECO:0000259" key="3">
    <source>
        <dbReference type="PROSITE" id="PS51388"/>
    </source>
</evidence>
<dbReference type="InterPro" id="IPR022812">
    <property type="entry name" value="Dynamin"/>
</dbReference>
<dbReference type="PRINTS" id="PR00195">
    <property type="entry name" value="DYNAMIN"/>
</dbReference>
<dbReference type="Gene3D" id="3.40.50.300">
    <property type="entry name" value="P-loop containing nucleotide triphosphate hydrolases"/>
    <property type="match status" value="1"/>
</dbReference>
<keyword evidence="5" id="KW-1185">Reference proteome</keyword>
<keyword evidence="4" id="KW-0378">Hydrolase</keyword>
<dbReference type="InterPro" id="IPR020850">
    <property type="entry name" value="GED_dom"/>
</dbReference>
<protein>
    <submittedName>
        <fullName evidence="4">P-loop containing nucleoside triphosphate hydrolase protein</fullName>
    </submittedName>
</protein>
<dbReference type="PANTHER" id="PTHR11566:SF215">
    <property type="entry name" value="DYNAMIN GTPASE"/>
    <property type="match status" value="1"/>
</dbReference>
<accession>A0ABR4INP2</accession>
<reference evidence="4 5" key="1">
    <citation type="submission" date="2024-07" db="EMBL/GenBank/DDBJ databases">
        <title>Section-level genome sequencing and comparative genomics of Aspergillus sections Usti and Cavernicolus.</title>
        <authorList>
            <consortium name="Lawrence Berkeley National Laboratory"/>
            <person name="Nybo J.L."/>
            <person name="Vesth T.C."/>
            <person name="Theobald S."/>
            <person name="Frisvad J.C."/>
            <person name="Larsen T.O."/>
            <person name="Kjaerboelling I."/>
            <person name="Rothschild-Mancinelli K."/>
            <person name="Lyhne E.K."/>
            <person name="Kogle M.E."/>
            <person name="Barry K."/>
            <person name="Clum A."/>
            <person name="Na H."/>
            <person name="Ledsgaard L."/>
            <person name="Lin J."/>
            <person name="Lipzen A."/>
            <person name="Kuo A."/>
            <person name="Riley R."/>
            <person name="Mondo S."/>
            <person name="Labutti K."/>
            <person name="Haridas S."/>
            <person name="Pangalinan J."/>
            <person name="Salamov A.A."/>
            <person name="Simmons B.A."/>
            <person name="Magnuson J.K."/>
            <person name="Chen J."/>
            <person name="Drula E."/>
            <person name="Henrissat B."/>
            <person name="Wiebenga A."/>
            <person name="Lubbers R.J."/>
            <person name="Gomes A.C."/>
            <person name="Makela M.R."/>
            <person name="Stajich J."/>
            <person name="Grigoriev I.V."/>
            <person name="Mortensen U.H."/>
            <person name="De Vries R.P."/>
            <person name="Baker S.E."/>
            <person name="Andersen M.R."/>
        </authorList>
    </citation>
    <scope>NUCLEOTIDE SEQUENCE [LARGE SCALE GENOMIC DNA]</scope>
    <source>
        <strain evidence="4 5">CBS 123904</strain>
    </source>
</reference>
<evidence type="ECO:0000256" key="1">
    <source>
        <dbReference type="ARBA" id="ARBA00022741"/>
    </source>
</evidence>
<dbReference type="Pfam" id="PF00350">
    <property type="entry name" value="Dynamin_N"/>
    <property type="match status" value="2"/>
</dbReference>
<organism evidence="4 5">
    <name type="scientific">Aspergillus pseudoustus</name>
    <dbReference type="NCBI Taxonomy" id="1810923"/>
    <lineage>
        <taxon>Eukaryota</taxon>
        <taxon>Fungi</taxon>
        <taxon>Dikarya</taxon>
        <taxon>Ascomycota</taxon>
        <taxon>Pezizomycotina</taxon>
        <taxon>Eurotiomycetes</taxon>
        <taxon>Eurotiomycetidae</taxon>
        <taxon>Eurotiales</taxon>
        <taxon>Aspergillaceae</taxon>
        <taxon>Aspergillus</taxon>
        <taxon>Aspergillus subgen. Nidulantes</taxon>
    </lineage>
</organism>
<dbReference type="InterPro" id="IPR000375">
    <property type="entry name" value="Dynamin_stalk"/>
</dbReference>
<dbReference type="EMBL" id="JBFXLU010000339">
    <property type="protein sequence ID" value="KAL2829301.1"/>
    <property type="molecule type" value="Genomic_DNA"/>
</dbReference>
<gene>
    <name evidence="4" type="ORF">BJY01DRAFT_240708</name>
</gene>
<dbReference type="InterPro" id="IPR027417">
    <property type="entry name" value="P-loop_NTPase"/>
</dbReference>
<comment type="caution">
    <text evidence="4">The sequence shown here is derived from an EMBL/GenBank/DDBJ whole genome shotgun (WGS) entry which is preliminary data.</text>
</comment>
<sequence>MASNPLLSSPALLDKIDRLFGYNVGKSVEPVQLIVVGDQGSGKSSVLEGLTRFPFPHDSTLCTRFATQIVFRRTHQAHATMGVRTTVNQAKPTFSRHVFYLEITGPEEDHISVLDLPGIFRPTEPGGPTKHDSEMVLSLVLDYMKQCRSIILAVVPANVDIVTQKIILRVKEVDPTGRRTLGVLTKPDLVECGQEKQVLDLLMGESLPLQHGWVLVRNLGKSEITSNEESRSDLEEKIIRHDCWKQTPREKFGYESLRRRVQEIVVEHTRRHFPEVRSEINKKLSVAKLALAGLGEERNNLKAQADFLLDIVSKFQDVRAKALSGNYASSDIFDKAKLARLATAVLTRNEQFQRDMIQFGHVYAFQPNETDFSGQYHLTHHSDAANIQHKTRLVTRKIDTALDVSDILDEYNGLRAFELGTLNTYLVPLAMKKQSSSDIIAVVSMFMVDILEDLCPNSRVSHGLMAIITDELHSQYQKAIDHTRFLVDNERSDTLMTLHQSFTDNAYLRPELKLQKFISEKTFDYRNSPLGKVVRVNNMMTVLPQMSSTEYTVRQIHDILQLYYIVARARFIDNICIQCTNYLLLNGPSKPMKLLSASLVFRLSEEQLQDIAGEDSVSQRKRQQLKQEIEDLEAARRILL</sequence>
<dbReference type="Pfam" id="PF01031">
    <property type="entry name" value="Dynamin_M"/>
    <property type="match status" value="1"/>
</dbReference>
<dbReference type="SUPFAM" id="SSF52540">
    <property type="entry name" value="P-loop containing nucleoside triphosphate hydrolases"/>
    <property type="match status" value="1"/>
</dbReference>
<feature type="domain" description="GED" evidence="3">
    <location>
        <begin position="553"/>
        <end position="640"/>
    </location>
</feature>
<dbReference type="SMART" id="SM00053">
    <property type="entry name" value="DYNc"/>
    <property type="match status" value="1"/>
</dbReference>
<dbReference type="GO" id="GO:0016787">
    <property type="term" value="F:hydrolase activity"/>
    <property type="evidence" value="ECO:0007669"/>
    <property type="project" value="UniProtKB-KW"/>
</dbReference>
<dbReference type="Proteomes" id="UP001610446">
    <property type="component" value="Unassembled WGS sequence"/>
</dbReference>
<keyword evidence="1" id="KW-0547">Nucleotide-binding</keyword>
<dbReference type="CDD" id="cd08771">
    <property type="entry name" value="DLP_1"/>
    <property type="match status" value="1"/>
</dbReference>
<proteinExistence type="predicted"/>
<evidence type="ECO:0000313" key="4">
    <source>
        <dbReference type="EMBL" id="KAL2829301.1"/>
    </source>
</evidence>
<dbReference type="PROSITE" id="PS51388">
    <property type="entry name" value="GED"/>
    <property type="match status" value="1"/>
</dbReference>
<evidence type="ECO:0000313" key="5">
    <source>
        <dbReference type="Proteomes" id="UP001610446"/>
    </source>
</evidence>
<dbReference type="InterPro" id="IPR001401">
    <property type="entry name" value="Dynamin_GTPase"/>
</dbReference>
<dbReference type="InterPro" id="IPR045063">
    <property type="entry name" value="Dynamin_N"/>
</dbReference>
<keyword evidence="2" id="KW-0342">GTP-binding</keyword>